<keyword evidence="3" id="KW-1185">Reference proteome</keyword>
<keyword evidence="1" id="KW-0175">Coiled coil</keyword>
<reference evidence="2 3" key="1">
    <citation type="submission" date="2018-10" db="EMBL/GenBank/DDBJ databases">
        <title>Bradyrhizobium sp. nov., isolated from effective nodules of peanut in China.</title>
        <authorList>
            <person name="Li Y."/>
        </authorList>
    </citation>
    <scope>NUCLEOTIDE SEQUENCE [LARGE SCALE GENOMIC DNA]</scope>
    <source>
        <strain evidence="2 3">CCBAU 51781</strain>
    </source>
</reference>
<dbReference type="EMBL" id="RDRA01000016">
    <property type="protein sequence ID" value="RXG90662.1"/>
    <property type="molecule type" value="Genomic_DNA"/>
</dbReference>
<evidence type="ECO:0000313" key="2">
    <source>
        <dbReference type="EMBL" id="RXG90662.1"/>
    </source>
</evidence>
<evidence type="ECO:0000256" key="1">
    <source>
        <dbReference type="SAM" id="Coils"/>
    </source>
</evidence>
<comment type="caution">
    <text evidence="2">The sequence shown here is derived from an EMBL/GenBank/DDBJ whole genome shotgun (WGS) entry which is preliminary data.</text>
</comment>
<sequence length="74" mass="7967">MTQSSRNEADAKLLSEAIAALRELVSRAQDATDGSFDDGHSVDTWKSEEFRAAIERAETVIATAEAAAAEPRTE</sequence>
<feature type="coiled-coil region" evidence="1">
    <location>
        <begin position="11"/>
        <end position="67"/>
    </location>
</feature>
<accession>A0ABY0DGN5</accession>
<gene>
    <name evidence="2" type="ORF">EAS62_26770</name>
</gene>
<dbReference type="Proteomes" id="UP000289946">
    <property type="component" value="Unassembled WGS sequence"/>
</dbReference>
<name>A0ABY0DGN5_9BRAD</name>
<organism evidence="2 3">
    <name type="scientific">Bradyrhizobium zhanjiangense</name>
    <dbReference type="NCBI Taxonomy" id="1325107"/>
    <lineage>
        <taxon>Bacteria</taxon>
        <taxon>Pseudomonadati</taxon>
        <taxon>Pseudomonadota</taxon>
        <taxon>Alphaproteobacteria</taxon>
        <taxon>Hyphomicrobiales</taxon>
        <taxon>Nitrobacteraceae</taxon>
        <taxon>Bradyrhizobium</taxon>
    </lineage>
</organism>
<evidence type="ECO:0000313" key="3">
    <source>
        <dbReference type="Proteomes" id="UP000289946"/>
    </source>
</evidence>
<proteinExistence type="predicted"/>
<protein>
    <submittedName>
        <fullName evidence="2">Uncharacterized protein</fullName>
    </submittedName>
</protein>